<keyword evidence="2" id="KW-1185">Reference proteome</keyword>
<dbReference type="AlphaFoldDB" id="A0A8X6RZ56"/>
<comment type="caution">
    <text evidence="1">The sequence shown here is derived from an EMBL/GenBank/DDBJ whole genome shotgun (WGS) entry which is preliminary data.</text>
</comment>
<organism evidence="1 2">
    <name type="scientific">Trichonephila clavipes</name>
    <name type="common">Golden silk orbweaver</name>
    <name type="synonym">Nephila clavipes</name>
    <dbReference type="NCBI Taxonomy" id="2585209"/>
    <lineage>
        <taxon>Eukaryota</taxon>
        <taxon>Metazoa</taxon>
        <taxon>Ecdysozoa</taxon>
        <taxon>Arthropoda</taxon>
        <taxon>Chelicerata</taxon>
        <taxon>Arachnida</taxon>
        <taxon>Araneae</taxon>
        <taxon>Araneomorphae</taxon>
        <taxon>Entelegynae</taxon>
        <taxon>Araneoidea</taxon>
        <taxon>Nephilidae</taxon>
        <taxon>Trichonephila</taxon>
    </lineage>
</organism>
<evidence type="ECO:0000313" key="1">
    <source>
        <dbReference type="EMBL" id="GFY02836.1"/>
    </source>
</evidence>
<dbReference type="EMBL" id="BMAU01021233">
    <property type="protein sequence ID" value="GFY02836.1"/>
    <property type="molecule type" value="Genomic_DNA"/>
</dbReference>
<name>A0A8X6RZ56_TRICX</name>
<evidence type="ECO:0000313" key="2">
    <source>
        <dbReference type="Proteomes" id="UP000887159"/>
    </source>
</evidence>
<dbReference type="Proteomes" id="UP000887159">
    <property type="component" value="Unassembled WGS sequence"/>
</dbReference>
<reference evidence="1" key="1">
    <citation type="submission" date="2020-08" db="EMBL/GenBank/DDBJ databases">
        <title>Multicomponent nature underlies the extraordinary mechanical properties of spider dragline silk.</title>
        <authorList>
            <person name="Kono N."/>
            <person name="Nakamura H."/>
            <person name="Mori M."/>
            <person name="Yoshida Y."/>
            <person name="Ohtoshi R."/>
            <person name="Malay A.D."/>
            <person name="Moran D.A.P."/>
            <person name="Tomita M."/>
            <person name="Numata K."/>
            <person name="Arakawa K."/>
        </authorList>
    </citation>
    <scope>NUCLEOTIDE SEQUENCE</scope>
</reference>
<sequence>MVLKAKANDRRKNVALSHDELHGPRSDFVRQVIESPVKCEVRPVIRFWTARNISTADIHCQITEVYGAEAMRSKVQKWVKKFKDGRTNFHVT</sequence>
<proteinExistence type="predicted"/>
<gene>
    <name evidence="1" type="primary">NCL1_41525</name>
    <name evidence="1" type="ORF">TNCV_3507161</name>
</gene>
<protein>
    <submittedName>
        <fullName evidence="1">HTH_48 domain-containing protein</fullName>
    </submittedName>
</protein>
<accession>A0A8X6RZ56</accession>